<dbReference type="EMBL" id="JADIMI010000081">
    <property type="protein sequence ID" value="MBO8452926.1"/>
    <property type="molecule type" value="Genomic_DNA"/>
</dbReference>
<evidence type="ECO:0000313" key="3">
    <source>
        <dbReference type="Proteomes" id="UP000823661"/>
    </source>
</evidence>
<dbReference type="InterPro" id="IPR000873">
    <property type="entry name" value="AMP-dep_synth/lig_dom"/>
</dbReference>
<dbReference type="PANTHER" id="PTHR43845">
    <property type="entry name" value="BLR5969 PROTEIN"/>
    <property type="match status" value="1"/>
</dbReference>
<name>A0A9D9HIA3_9BACT</name>
<reference evidence="2" key="2">
    <citation type="journal article" date="2021" name="PeerJ">
        <title>Extensive microbial diversity within the chicken gut microbiome revealed by metagenomics and culture.</title>
        <authorList>
            <person name="Gilroy R."/>
            <person name="Ravi A."/>
            <person name="Getino M."/>
            <person name="Pursley I."/>
            <person name="Horton D.L."/>
            <person name="Alikhan N.F."/>
            <person name="Baker D."/>
            <person name="Gharbi K."/>
            <person name="Hall N."/>
            <person name="Watson M."/>
            <person name="Adriaenssens E.M."/>
            <person name="Foster-Nyarko E."/>
            <person name="Jarju S."/>
            <person name="Secka A."/>
            <person name="Antonio M."/>
            <person name="Oren A."/>
            <person name="Chaudhuri R.R."/>
            <person name="La Ragione R."/>
            <person name="Hildebrand F."/>
            <person name="Pallen M.J."/>
        </authorList>
    </citation>
    <scope>NUCLEOTIDE SEQUENCE</scope>
    <source>
        <strain evidence="2">B1-20833</strain>
    </source>
</reference>
<dbReference type="Proteomes" id="UP000823661">
    <property type="component" value="Unassembled WGS sequence"/>
</dbReference>
<dbReference type="Pfam" id="PF00501">
    <property type="entry name" value="AMP-binding"/>
    <property type="match status" value="1"/>
</dbReference>
<proteinExistence type="predicted"/>
<gene>
    <name evidence="2" type="ORF">IAC06_08635</name>
</gene>
<comment type="caution">
    <text evidence="2">The sequence shown here is derived from an EMBL/GenBank/DDBJ whole genome shotgun (WGS) entry which is preliminary data.</text>
</comment>
<feature type="domain" description="AMP-dependent synthetase/ligase" evidence="1">
    <location>
        <begin position="77"/>
        <end position="293"/>
    </location>
</feature>
<evidence type="ECO:0000259" key="1">
    <source>
        <dbReference type="Pfam" id="PF00501"/>
    </source>
</evidence>
<protein>
    <submittedName>
        <fullName evidence="2">AMP-binding protein</fullName>
    </submittedName>
</protein>
<dbReference type="Gene3D" id="3.40.50.12780">
    <property type="entry name" value="N-terminal domain of ligase-like"/>
    <property type="match status" value="1"/>
</dbReference>
<dbReference type="SUPFAM" id="SSF56801">
    <property type="entry name" value="Acetyl-CoA synthetase-like"/>
    <property type="match status" value="1"/>
</dbReference>
<organism evidence="2 3">
    <name type="scientific">Candidatus Cryptobacteroides intestinavium</name>
    <dbReference type="NCBI Taxonomy" id="2840766"/>
    <lineage>
        <taxon>Bacteria</taxon>
        <taxon>Pseudomonadati</taxon>
        <taxon>Bacteroidota</taxon>
        <taxon>Bacteroidia</taxon>
        <taxon>Bacteroidales</taxon>
        <taxon>Candidatus Cryptobacteroides</taxon>
    </lineage>
</organism>
<dbReference type="AlphaFoldDB" id="A0A9D9HIA3"/>
<accession>A0A9D9HIA3</accession>
<evidence type="ECO:0000313" key="2">
    <source>
        <dbReference type="EMBL" id="MBO8452926.1"/>
    </source>
</evidence>
<dbReference type="PANTHER" id="PTHR43845:SF1">
    <property type="entry name" value="BLR5969 PROTEIN"/>
    <property type="match status" value="1"/>
</dbReference>
<dbReference type="Gene3D" id="3.30.300.30">
    <property type="match status" value="1"/>
</dbReference>
<dbReference type="InterPro" id="IPR042099">
    <property type="entry name" value="ANL_N_sf"/>
</dbReference>
<sequence length="434" mass="48879">MKFTPDPEIQFGTVAEIKAFQDRRLAETVGYLAGNSPFYMRLFVEKGIDPETIASVEDLQRIPTVSKDDLQKYSRDFICVPEDDIVDYVTTSGTLGDPVTFALTDADLDRLAYNEWLSFSTAGCSRSDIMQLMTTIDRRFMAGLAYFLGARKMGMGIVRVGNGIPELQWDTIRRVRPDCCMVVPSFLMKLVGYARENGIDYRGSSLRKAICIGEALRDPDTFGLSTLGRRIHEVWPELELYSTYASTEMQSSFTECHCHCGCHIPVDLIIVELLDRDGNHVPDGQPGEVTVTTLGVEGMPLLRFRTGDICRMYDEPCSCGRNSPRLSSVIGRRSQMVKFKGTTLYPPALFDVLDSIPEIINYIVEVYTNDLGTDEVLVRIGCEDQSDAFLKKVKDMFRSRVRVAPTISFEKADYIAKLQMPPMSRKAVKFIDMR</sequence>
<dbReference type="InterPro" id="IPR045851">
    <property type="entry name" value="AMP-bd_C_sf"/>
</dbReference>
<reference evidence="2" key="1">
    <citation type="submission" date="2020-10" db="EMBL/GenBank/DDBJ databases">
        <authorList>
            <person name="Gilroy R."/>
        </authorList>
    </citation>
    <scope>NUCLEOTIDE SEQUENCE</scope>
    <source>
        <strain evidence="2">B1-20833</strain>
    </source>
</reference>